<dbReference type="AlphaFoldDB" id="A0AAI9T072"/>
<dbReference type="InterPro" id="IPR003107">
    <property type="entry name" value="HAT"/>
</dbReference>
<evidence type="ECO:0000256" key="1">
    <source>
        <dbReference type="ARBA" id="ARBA00004123"/>
    </source>
</evidence>
<evidence type="ECO:0000313" key="6">
    <source>
        <dbReference type="EMBL" id="KAI3406017.2"/>
    </source>
</evidence>
<dbReference type="Pfam" id="PF23240">
    <property type="entry name" value="HAT_PRP39_N"/>
    <property type="match status" value="1"/>
</dbReference>
<evidence type="ECO:0000256" key="5">
    <source>
        <dbReference type="ARBA" id="ARBA00023242"/>
    </source>
</evidence>
<name>A0AAI9T072_9ASCO</name>
<dbReference type="GO" id="GO:0030627">
    <property type="term" value="F:pre-mRNA 5'-splice site binding"/>
    <property type="evidence" value="ECO:0007669"/>
    <property type="project" value="TreeGrafter"/>
</dbReference>
<protein>
    <submittedName>
        <fullName evidence="6">Uncharacterized protein</fullName>
    </submittedName>
</protein>
<reference evidence="6" key="1">
    <citation type="journal article" date="2022" name="DNA Res.">
        <title>Genome analysis of five recently described species of the CUG-Ser clade uncovers Candida theae as a new hybrid lineage with pathogenic potential in the Candida parapsilosis species complex.</title>
        <authorList>
            <person name="Mixao V."/>
            <person name="Del Olmo V."/>
            <person name="Hegedusova E."/>
            <person name="Saus E."/>
            <person name="Pryszcz L."/>
            <person name="Cillingova A."/>
            <person name="Nosek J."/>
            <person name="Gabaldon T."/>
        </authorList>
    </citation>
    <scope>NUCLEOTIDE SEQUENCE</scope>
    <source>
        <strain evidence="6">CBS 10844</strain>
    </source>
</reference>
<keyword evidence="4" id="KW-0508">mRNA splicing</keyword>
<dbReference type="PANTHER" id="PTHR17204">
    <property type="entry name" value="PRE-MRNA PROCESSING PROTEIN PRP39-RELATED"/>
    <property type="match status" value="1"/>
</dbReference>
<dbReference type="GO" id="GO:0071004">
    <property type="term" value="C:U2-type prespliceosome"/>
    <property type="evidence" value="ECO:0007669"/>
    <property type="project" value="TreeGrafter"/>
</dbReference>
<dbReference type="GO" id="GO:0000243">
    <property type="term" value="C:commitment complex"/>
    <property type="evidence" value="ECO:0007669"/>
    <property type="project" value="TreeGrafter"/>
</dbReference>
<accession>A0AAI9T072</accession>
<dbReference type="SUPFAM" id="SSF48452">
    <property type="entry name" value="TPR-like"/>
    <property type="match status" value="1"/>
</dbReference>
<dbReference type="SMART" id="SM00386">
    <property type="entry name" value="HAT"/>
    <property type="match status" value="2"/>
</dbReference>
<proteinExistence type="predicted"/>
<organism evidence="6 7">
    <name type="scientific">Candida oxycetoniae</name>
    <dbReference type="NCBI Taxonomy" id="497107"/>
    <lineage>
        <taxon>Eukaryota</taxon>
        <taxon>Fungi</taxon>
        <taxon>Dikarya</taxon>
        <taxon>Ascomycota</taxon>
        <taxon>Saccharomycotina</taxon>
        <taxon>Pichiomycetes</taxon>
        <taxon>Debaryomycetaceae</taxon>
        <taxon>Candida/Lodderomyces clade</taxon>
        <taxon>Candida</taxon>
    </lineage>
</organism>
<dbReference type="Pfam" id="PF23241">
    <property type="entry name" value="HAT_PRP39_C"/>
    <property type="match status" value="1"/>
</dbReference>
<evidence type="ECO:0000256" key="3">
    <source>
        <dbReference type="ARBA" id="ARBA00022737"/>
    </source>
</evidence>
<keyword evidence="2" id="KW-0507">mRNA processing</keyword>
<comment type="caution">
    <text evidence="6">The sequence shown here is derived from an EMBL/GenBank/DDBJ whole genome shotgun (WGS) entry which is preliminary data.</text>
</comment>
<dbReference type="PANTHER" id="PTHR17204:SF23">
    <property type="entry name" value="U1 SMALL NUCLEAR RIBONUCLEOPROTEIN COMPONENT PRP42"/>
    <property type="match status" value="1"/>
</dbReference>
<sequence>MLQQRKWTDISTELIKDPDNFELWQRLIESAEYNDKQGITKSTPQFQLDILRVSYDKFLNKYPFLYKYWVRLAEWEFKLCGCEKAIKVYKNAFQHLRFCIELWYSYLQFRVNTISNNIDQVLGLFEEARRLIGTHFYSYEFYNLYLTFLENYATEENQFMRKYYILLRIIIEIPLYHYEFFYKKYFKIIQQIADPKELTKEIGYIVPEKDSLKDRKKLSAQLKKTFIDAYITTQFKVYELYQFERKIHKHYCDVALIPRQELDSWEEYFDFLELKNYPRSYIEMNLHRYLYITANYPQSWIKAADFYIYHELYNSTRQVLIRGWKYLGDYKILIKLIDLEIFLKQFHRARDLILNYLKYSITIPIPVYEKLLNIEYIFHQDVDHLLASLKEIILETQNDWFFTVLTNYTIDRQKKIKFLKEMKEFSGREFYEKALKALS</sequence>
<dbReference type="EMBL" id="JAHUZD010000026">
    <property type="protein sequence ID" value="KAI3406017.2"/>
    <property type="molecule type" value="Genomic_DNA"/>
</dbReference>
<dbReference type="InterPro" id="IPR011990">
    <property type="entry name" value="TPR-like_helical_dom_sf"/>
</dbReference>
<dbReference type="InterPro" id="IPR059164">
    <property type="entry name" value="HAT_PRP39_C"/>
</dbReference>
<dbReference type="GO" id="GO:0000395">
    <property type="term" value="P:mRNA 5'-splice site recognition"/>
    <property type="evidence" value="ECO:0007669"/>
    <property type="project" value="TreeGrafter"/>
</dbReference>
<evidence type="ECO:0000256" key="4">
    <source>
        <dbReference type="ARBA" id="ARBA00023187"/>
    </source>
</evidence>
<dbReference type="GeneID" id="73378853"/>
<keyword evidence="5" id="KW-0539">Nucleus</keyword>
<dbReference type="GO" id="GO:0005685">
    <property type="term" value="C:U1 snRNP"/>
    <property type="evidence" value="ECO:0007669"/>
    <property type="project" value="TreeGrafter"/>
</dbReference>
<gene>
    <name evidence="6" type="ORF">KGF56_001236</name>
</gene>
<dbReference type="Proteomes" id="UP001202479">
    <property type="component" value="Unassembled WGS sequence"/>
</dbReference>
<dbReference type="RefSeq" id="XP_049181762.1">
    <property type="nucleotide sequence ID" value="XM_049322338.1"/>
</dbReference>
<dbReference type="Gene3D" id="1.25.40.10">
    <property type="entry name" value="Tetratricopeptide repeat domain"/>
    <property type="match status" value="1"/>
</dbReference>
<keyword evidence="7" id="KW-1185">Reference proteome</keyword>
<comment type="subcellular location">
    <subcellularLocation>
        <location evidence="1">Nucleus</location>
    </subcellularLocation>
</comment>
<evidence type="ECO:0000256" key="2">
    <source>
        <dbReference type="ARBA" id="ARBA00022664"/>
    </source>
</evidence>
<evidence type="ECO:0000313" key="7">
    <source>
        <dbReference type="Proteomes" id="UP001202479"/>
    </source>
</evidence>
<keyword evidence="3" id="KW-0677">Repeat</keyword>